<sequence length="135" mass="14125">MSYVISAFLQAAVYQRLLADPGVSALVGGAVYDAVPPGAAPMTYVTLGPEDVQDASDMTGSGATHDFVVSVVTGEAGFHGAKEIAAAISDALSDAALELERGALVALWFVRAKARRVEKADTRRIDLTFRARVEG</sequence>
<organism evidence="1 2">
    <name type="scientific">Rhodobacter flavimaris</name>
    <dbReference type="NCBI Taxonomy" id="2907145"/>
    <lineage>
        <taxon>Bacteria</taxon>
        <taxon>Pseudomonadati</taxon>
        <taxon>Pseudomonadota</taxon>
        <taxon>Alphaproteobacteria</taxon>
        <taxon>Rhodobacterales</taxon>
        <taxon>Rhodobacter group</taxon>
        <taxon>Rhodobacter</taxon>
    </lineage>
</organism>
<dbReference type="Pfam" id="PF11367">
    <property type="entry name" value="Tail_completion_gp17"/>
    <property type="match status" value="1"/>
</dbReference>
<dbReference type="Gene3D" id="3.30.2000.30">
    <property type="match status" value="1"/>
</dbReference>
<dbReference type="InterPro" id="IPR021508">
    <property type="entry name" value="Gp17-like"/>
</dbReference>
<dbReference type="Proteomes" id="UP001521181">
    <property type="component" value="Unassembled WGS sequence"/>
</dbReference>
<evidence type="ECO:0000313" key="1">
    <source>
        <dbReference type="EMBL" id="MCE5972090.1"/>
    </source>
</evidence>
<protein>
    <submittedName>
        <fullName evidence="1">DUF3168 domain-containing protein</fullName>
    </submittedName>
</protein>
<comment type="caution">
    <text evidence="1">The sequence shown here is derived from an EMBL/GenBank/DDBJ whole genome shotgun (WGS) entry which is preliminary data.</text>
</comment>
<dbReference type="RefSeq" id="WP_233675112.1">
    <property type="nucleotide sequence ID" value="NZ_JAJUOS010000001.1"/>
</dbReference>
<reference evidence="1 2" key="1">
    <citation type="submission" date="2021-12" db="EMBL/GenBank/DDBJ databases">
        <title>Sinirhodobacter sp. WL0062 is a bacterium isolated from seawater.</title>
        <authorList>
            <person name="Wang L."/>
            <person name="He W."/>
            <person name="Zhang D.-F."/>
        </authorList>
    </citation>
    <scope>NUCLEOTIDE SEQUENCE [LARGE SCALE GENOMIC DNA]</scope>
    <source>
        <strain evidence="1 2">WL0062</strain>
    </source>
</reference>
<name>A0ABS8YSM4_9RHOB</name>
<accession>A0ABS8YSM4</accession>
<evidence type="ECO:0000313" key="2">
    <source>
        <dbReference type="Proteomes" id="UP001521181"/>
    </source>
</evidence>
<dbReference type="InterPro" id="IPR053745">
    <property type="entry name" value="Viral_Tail_Comp_sf"/>
</dbReference>
<proteinExistence type="predicted"/>
<keyword evidence="2" id="KW-1185">Reference proteome</keyword>
<dbReference type="EMBL" id="JAJUOS010000001">
    <property type="protein sequence ID" value="MCE5972090.1"/>
    <property type="molecule type" value="Genomic_DNA"/>
</dbReference>
<gene>
    <name evidence="1" type="ORF">LZA78_01115</name>
</gene>